<evidence type="ECO:0000259" key="6">
    <source>
        <dbReference type="PROSITE" id="PS50110"/>
    </source>
</evidence>
<dbReference type="PIRSF" id="PIRSF000876">
    <property type="entry name" value="RR_chemtxs_CheB"/>
    <property type="match status" value="1"/>
</dbReference>
<dbReference type="GO" id="GO:0006935">
    <property type="term" value="P:chemotaxis"/>
    <property type="evidence" value="ECO:0007669"/>
    <property type="project" value="UniProtKB-UniRule"/>
</dbReference>
<dbReference type="RefSeq" id="WP_068608367.1">
    <property type="nucleotide sequence ID" value="NZ_CP011388.1"/>
</dbReference>
<sequence length="372" mass="40475">MAQYQVLVVDDSAFMRKVISDLIEEDPLFTVMGTAKTGREAIAKVKELRPDAVTMDVEMPEMNGLDALKHIMEETPVPVIMLSSLTSDGARETILALERGAVDFVRKPSGSISLDVFKVKLLLHEKLRIAVAVNLKSRTMSSVKVAKDELVVLSDAGSRLPTRQSVPAVLKPNRIGPVQKLVAIGTSTGGPRALQQVLSALPEHFPAPILIVQHMPPKFTHSLALRLDSLSRIRVVEAEDGQELRNGTAYIAPGGWHMHLAKNDRTSGYQVKLTKEEPRSGHRPSVDVLFESLLPYVTTLPIHTVLMTGMGSDGAKGMKALKAAGSHASIAESEETCVVYGMPRSAVEQQCVDYVLPVTEIPRKLTELLPST</sequence>
<comment type="similarity">
    <text evidence="3">Belongs to the CheB family.</text>
</comment>
<evidence type="ECO:0000256" key="4">
    <source>
        <dbReference type="PROSITE-ProRule" id="PRU00050"/>
    </source>
</evidence>
<dbReference type="PROSITE" id="PS50110">
    <property type="entry name" value="RESPONSE_REGULATORY"/>
    <property type="match status" value="1"/>
</dbReference>
<feature type="domain" description="CheB-type methylesterase" evidence="7">
    <location>
        <begin position="175"/>
        <end position="372"/>
    </location>
</feature>
<dbReference type="EC" id="3.5.1.44" evidence="3"/>
<organism evidence="8 9">
    <name type="scientific">Paenibacillus swuensis</name>
    <dbReference type="NCBI Taxonomy" id="1178515"/>
    <lineage>
        <taxon>Bacteria</taxon>
        <taxon>Bacillati</taxon>
        <taxon>Bacillota</taxon>
        <taxon>Bacilli</taxon>
        <taxon>Bacillales</taxon>
        <taxon>Paenibacillaceae</taxon>
        <taxon>Paenibacillus</taxon>
    </lineage>
</organism>
<comment type="subcellular location">
    <subcellularLocation>
        <location evidence="3">Cytoplasm</location>
    </subcellularLocation>
</comment>
<dbReference type="GO" id="GO:0050568">
    <property type="term" value="F:protein-glutamine glutaminase activity"/>
    <property type="evidence" value="ECO:0007669"/>
    <property type="project" value="UniProtKB-UniRule"/>
</dbReference>
<keyword evidence="3 5" id="KW-0597">Phosphoprotein</keyword>
<keyword evidence="3" id="KW-0963">Cytoplasm</keyword>
<dbReference type="Pfam" id="PF01339">
    <property type="entry name" value="CheB_methylest"/>
    <property type="match status" value="1"/>
</dbReference>
<dbReference type="GO" id="GO:0005737">
    <property type="term" value="C:cytoplasm"/>
    <property type="evidence" value="ECO:0007669"/>
    <property type="project" value="UniProtKB-SubCell"/>
</dbReference>
<dbReference type="NCBIfam" id="NF001965">
    <property type="entry name" value="PRK00742.1"/>
    <property type="match status" value="1"/>
</dbReference>
<dbReference type="InterPro" id="IPR011006">
    <property type="entry name" value="CheY-like_superfamily"/>
</dbReference>
<dbReference type="SUPFAM" id="SSF52738">
    <property type="entry name" value="Methylesterase CheB, C-terminal domain"/>
    <property type="match status" value="1"/>
</dbReference>
<feature type="active site" evidence="3 4">
    <location>
        <position position="214"/>
    </location>
</feature>
<dbReference type="SMART" id="SM00448">
    <property type="entry name" value="REC"/>
    <property type="match status" value="1"/>
</dbReference>
<dbReference type="Proteomes" id="UP000076927">
    <property type="component" value="Chromosome"/>
</dbReference>
<comment type="catalytic activity">
    <reaction evidence="2 3">
        <text>[protein]-L-glutamate 5-O-methyl ester + H2O = L-glutamyl-[protein] + methanol + H(+)</text>
        <dbReference type="Rhea" id="RHEA:23236"/>
        <dbReference type="Rhea" id="RHEA-COMP:10208"/>
        <dbReference type="Rhea" id="RHEA-COMP:10311"/>
        <dbReference type="ChEBI" id="CHEBI:15377"/>
        <dbReference type="ChEBI" id="CHEBI:15378"/>
        <dbReference type="ChEBI" id="CHEBI:17790"/>
        <dbReference type="ChEBI" id="CHEBI:29973"/>
        <dbReference type="ChEBI" id="CHEBI:82795"/>
        <dbReference type="EC" id="3.1.1.61"/>
    </reaction>
</comment>
<protein>
    <recommendedName>
        <fullName evidence="3">Protein-glutamate methylesterase/protein-glutamine glutaminase</fullName>
        <ecNumber evidence="3">3.1.1.61</ecNumber>
        <ecNumber evidence="3">3.5.1.44</ecNumber>
    </recommendedName>
</protein>
<evidence type="ECO:0000313" key="8">
    <source>
        <dbReference type="EMBL" id="ANE47556.1"/>
    </source>
</evidence>
<evidence type="ECO:0000313" key="9">
    <source>
        <dbReference type="Proteomes" id="UP000076927"/>
    </source>
</evidence>
<dbReference type="PANTHER" id="PTHR42872:SF3">
    <property type="entry name" value="PROTEIN-GLUTAMATE METHYLESTERASE_PROTEIN-GLUTAMINE GLUTAMINASE 1"/>
    <property type="match status" value="1"/>
</dbReference>
<dbReference type="GO" id="GO:0008984">
    <property type="term" value="F:protein-glutamate methylesterase activity"/>
    <property type="evidence" value="ECO:0007669"/>
    <property type="project" value="UniProtKB-UniRule"/>
</dbReference>
<proteinExistence type="inferred from homology"/>
<evidence type="ECO:0000256" key="3">
    <source>
        <dbReference type="HAMAP-Rule" id="MF_00099"/>
    </source>
</evidence>
<name>A0A172TKR0_9BACL</name>
<dbReference type="EMBL" id="CP011388">
    <property type="protein sequence ID" value="ANE47556.1"/>
    <property type="molecule type" value="Genomic_DNA"/>
</dbReference>
<evidence type="ECO:0000256" key="1">
    <source>
        <dbReference type="ARBA" id="ARBA00022801"/>
    </source>
</evidence>
<comment type="function">
    <text evidence="3">Involved in chemotaxis. Part of a chemotaxis signal transduction system that modulates chemotaxis in response to various stimuli. Catalyzes the demethylation of specific methylglutamate residues introduced into the chemoreceptors (methyl-accepting chemotaxis proteins or MCP) by CheR. Also mediates the irreversible deamidation of specific glutamine residues to glutamic acid.</text>
</comment>
<feature type="modified residue" description="4-aspartylphosphate" evidence="3 5">
    <location>
        <position position="56"/>
    </location>
</feature>
<comment type="PTM">
    <text evidence="3">Phosphorylated by CheA. Phosphorylation of the N-terminal regulatory domain activates the methylesterase activity.</text>
</comment>
<evidence type="ECO:0000256" key="2">
    <source>
        <dbReference type="ARBA" id="ARBA00048267"/>
    </source>
</evidence>
<keyword evidence="1 3" id="KW-0378">Hydrolase</keyword>
<dbReference type="Gene3D" id="3.40.50.2300">
    <property type="match status" value="1"/>
</dbReference>
<feature type="active site" evidence="3 4">
    <location>
        <position position="187"/>
    </location>
</feature>
<evidence type="ECO:0000259" key="7">
    <source>
        <dbReference type="PROSITE" id="PS50122"/>
    </source>
</evidence>
<dbReference type="Pfam" id="PF00072">
    <property type="entry name" value="Response_reg"/>
    <property type="match status" value="1"/>
</dbReference>
<keyword evidence="9" id="KW-1185">Reference proteome</keyword>
<feature type="active site" evidence="3 4">
    <location>
        <position position="313"/>
    </location>
</feature>
<dbReference type="InterPro" id="IPR000673">
    <property type="entry name" value="Sig_transdc_resp-reg_Me-estase"/>
</dbReference>
<dbReference type="OrthoDB" id="9793421at2"/>
<dbReference type="STRING" id="1178515.SY83_16130"/>
<dbReference type="InterPro" id="IPR008248">
    <property type="entry name" value="CheB-like"/>
</dbReference>
<comment type="catalytic activity">
    <reaction evidence="3">
        <text>L-glutaminyl-[protein] + H2O = L-glutamyl-[protein] + NH4(+)</text>
        <dbReference type="Rhea" id="RHEA:16441"/>
        <dbReference type="Rhea" id="RHEA-COMP:10207"/>
        <dbReference type="Rhea" id="RHEA-COMP:10208"/>
        <dbReference type="ChEBI" id="CHEBI:15377"/>
        <dbReference type="ChEBI" id="CHEBI:28938"/>
        <dbReference type="ChEBI" id="CHEBI:29973"/>
        <dbReference type="ChEBI" id="CHEBI:30011"/>
        <dbReference type="EC" id="3.5.1.44"/>
    </reaction>
</comment>
<dbReference type="SUPFAM" id="SSF52172">
    <property type="entry name" value="CheY-like"/>
    <property type="match status" value="1"/>
</dbReference>
<dbReference type="Gene3D" id="3.40.50.180">
    <property type="entry name" value="Methylesterase CheB, C-terminal domain"/>
    <property type="match status" value="1"/>
</dbReference>
<comment type="domain">
    <text evidence="3">Contains a C-terminal catalytic domain, and an N-terminal region which modulates catalytic activity.</text>
</comment>
<dbReference type="PROSITE" id="PS50122">
    <property type="entry name" value="CHEB"/>
    <property type="match status" value="1"/>
</dbReference>
<evidence type="ECO:0000256" key="5">
    <source>
        <dbReference type="PROSITE-ProRule" id="PRU00169"/>
    </source>
</evidence>
<accession>A0A172TKR0</accession>
<dbReference type="EC" id="3.1.1.61" evidence="3"/>
<dbReference type="HAMAP" id="MF_00099">
    <property type="entry name" value="CheB_chemtxs"/>
    <property type="match status" value="1"/>
</dbReference>
<keyword evidence="3 4" id="KW-0145">Chemotaxis</keyword>
<reference evidence="8 9" key="1">
    <citation type="submission" date="2015-01" db="EMBL/GenBank/DDBJ databases">
        <title>Paenibacillus swuensis/DY6/whole genome sequencing.</title>
        <authorList>
            <person name="Kim M.K."/>
            <person name="Srinivasan S."/>
            <person name="Lee J.-J."/>
        </authorList>
    </citation>
    <scope>NUCLEOTIDE SEQUENCE [LARGE SCALE GENOMIC DNA]</scope>
    <source>
        <strain evidence="8 9">DY6</strain>
    </source>
</reference>
<dbReference type="KEGG" id="pswu:SY83_16130"/>
<dbReference type="InterPro" id="IPR035909">
    <property type="entry name" value="CheB_C"/>
</dbReference>
<dbReference type="CDD" id="cd16432">
    <property type="entry name" value="CheB_Rec"/>
    <property type="match status" value="1"/>
</dbReference>
<dbReference type="AlphaFoldDB" id="A0A172TKR0"/>
<feature type="domain" description="Response regulatory" evidence="6">
    <location>
        <begin position="5"/>
        <end position="122"/>
    </location>
</feature>
<dbReference type="PANTHER" id="PTHR42872">
    <property type="entry name" value="PROTEIN-GLUTAMATE METHYLESTERASE/PROTEIN-GLUTAMINE GLUTAMINASE"/>
    <property type="match status" value="1"/>
</dbReference>
<gene>
    <name evidence="3" type="primary">cheB</name>
    <name evidence="8" type="ORF">SY83_16130</name>
</gene>
<dbReference type="CDD" id="cd17541">
    <property type="entry name" value="REC_CheB-like"/>
    <property type="match status" value="1"/>
</dbReference>
<dbReference type="InterPro" id="IPR001789">
    <property type="entry name" value="Sig_transdc_resp-reg_receiver"/>
</dbReference>
<dbReference type="PATRIC" id="fig|1178515.4.peg.3243"/>
<dbReference type="GO" id="GO:0000156">
    <property type="term" value="F:phosphorelay response regulator activity"/>
    <property type="evidence" value="ECO:0007669"/>
    <property type="project" value="InterPro"/>
</dbReference>